<dbReference type="Proteomes" id="UP000235897">
    <property type="component" value="Unassembled WGS sequence"/>
</dbReference>
<dbReference type="InterPro" id="IPR006186">
    <property type="entry name" value="Ser/Thr-sp_prot-phosphatase"/>
</dbReference>
<evidence type="ECO:0000256" key="1">
    <source>
        <dbReference type="ARBA" id="ARBA00006654"/>
    </source>
</evidence>
<dbReference type="InterPro" id="IPR006146">
    <property type="entry name" value="5'-Nucleotdase_CS"/>
</dbReference>
<dbReference type="GO" id="GO:0005737">
    <property type="term" value="C:cytoplasm"/>
    <property type="evidence" value="ECO:0007669"/>
    <property type="project" value="TreeGrafter"/>
</dbReference>
<dbReference type="GO" id="GO:0000166">
    <property type="term" value="F:nucleotide binding"/>
    <property type="evidence" value="ECO:0007669"/>
    <property type="project" value="InterPro"/>
</dbReference>
<dbReference type="InterPro" id="IPR004843">
    <property type="entry name" value="Calcineurin-like_PHP"/>
</dbReference>
<dbReference type="EMBL" id="POUW01000003">
    <property type="protein sequence ID" value="PNG05932.1"/>
    <property type="molecule type" value="Genomic_DNA"/>
</dbReference>
<dbReference type="GO" id="GO:0016791">
    <property type="term" value="F:phosphatase activity"/>
    <property type="evidence" value="ECO:0007669"/>
    <property type="project" value="TreeGrafter"/>
</dbReference>
<dbReference type="PRINTS" id="PR00114">
    <property type="entry name" value="STPHPHTASE"/>
</dbReference>
<reference evidence="3 4" key="1">
    <citation type="submission" date="2018-01" db="EMBL/GenBank/DDBJ databases">
        <title>Denitrification phenotypes of diverse strains of Pseudomonas stutzeri.</title>
        <authorList>
            <person name="Milligan D.A."/>
            <person name="Bergaust L."/>
            <person name="Bakken L.R."/>
            <person name="Frostegard A."/>
        </authorList>
    </citation>
    <scope>NUCLEOTIDE SEQUENCE [LARGE SCALE GENOMIC DNA]</scope>
    <source>
        <strain evidence="3 4">28a3</strain>
    </source>
</reference>
<comment type="similarity">
    <text evidence="1">Belongs to the 5'-nucleotidase family.</text>
</comment>
<dbReference type="OrthoDB" id="9807890at2"/>
<dbReference type="PROSITE" id="PS00786">
    <property type="entry name" value="5_NUCLEOTIDASE_2"/>
    <property type="match status" value="1"/>
</dbReference>
<dbReference type="RefSeq" id="WP_102846519.1">
    <property type="nucleotide sequence ID" value="NZ_JAMOIG010000005.1"/>
</dbReference>
<dbReference type="PANTHER" id="PTHR42850">
    <property type="entry name" value="METALLOPHOSPHOESTERASE"/>
    <property type="match status" value="1"/>
</dbReference>
<name>A0A2N8STW7_STUST</name>
<dbReference type="PANTHER" id="PTHR42850:SF7">
    <property type="entry name" value="BIS(5'-NUCLEOSYL)-TETRAPHOSPHATASE PRPE [ASYMMETRICAL]"/>
    <property type="match status" value="1"/>
</dbReference>
<protein>
    <submittedName>
        <fullName evidence="3">Metallophosphoesterase</fullName>
    </submittedName>
</protein>
<evidence type="ECO:0000313" key="3">
    <source>
        <dbReference type="EMBL" id="PNG05932.1"/>
    </source>
</evidence>
<dbReference type="GO" id="GO:0046872">
    <property type="term" value="F:metal ion binding"/>
    <property type="evidence" value="ECO:0007669"/>
    <property type="project" value="InterPro"/>
</dbReference>
<dbReference type="InterPro" id="IPR029052">
    <property type="entry name" value="Metallo-depent_PP-like"/>
</dbReference>
<feature type="domain" description="Calcineurin-like phosphoesterase" evidence="2">
    <location>
        <begin position="4"/>
        <end position="136"/>
    </location>
</feature>
<sequence length="313" mass="35653">MYDLIGDIHGYASALKRLLRKLGYQEREGTWQHPERKVIFLGDFIDRGPEQVETVQIARRMVEAGHALAVMGNHEFNAVAWATPCAEHTGAFLRVHSDKNREQHDAFLVQAGEGSQQHLETIEWFRTLPLYLNLGGLRVIHACWHPRQFETLALHLDEQARIRSGSWSAVCTEGSEAFDAVETLLKGMEIPLPSGLHFKDKYGHRRSRTRTRWWHEGEHLTYRDLAMVPPSIIEQIPHEAVPADLQPGYDGSKPLFVGHYWMTGTPTLMTDQIACLDYSIAGEDPSRAKLCAYRWSGEGKLSEKNFVWVGRET</sequence>
<dbReference type="AlphaFoldDB" id="A0A2N8STW7"/>
<dbReference type="InterPro" id="IPR050126">
    <property type="entry name" value="Ap4A_hydrolase"/>
</dbReference>
<dbReference type="SUPFAM" id="SSF56300">
    <property type="entry name" value="Metallo-dependent phosphatases"/>
    <property type="match status" value="1"/>
</dbReference>
<dbReference type="Pfam" id="PF00149">
    <property type="entry name" value="Metallophos"/>
    <property type="match status" value="1"/>
</dbReference>
<organism evidence="3 4">
    <name type="scientific">Stutzerimonas stutzeri</name>
    <name type="common">Pseudomonas stutzeri</name>
    <dbReference type="NCBI Taxonomy" id="316"/>
    <lineage>
        <taxon>Bacteria</taxon>
        <taxon>Pseudomonadati</taxon>
        <taxon>Pseudomonadota</taxon>
        <taxon>Gammaproteobacteria</taxon>
        <taxon>Pseudomonadales</taxon>
        <taxon>Pseudomonadaceae</taxon>
        <taxon>Stutzerimonas</taxon>
    </lineage>
</organism>
<accession>A0A2N8STW7</accession>
<evidence type="ECO:0000313" key="4">
    <source>
        <dbReference type="Proteomes" id="UP000235897"/>
    </source>
</evidence>
<dbReference type="Gene3D" id="3.60.21.10">
    <property type="match status" value="1"/>
</dbReference>
<evidence type="ECO:0000259" key="2">
    <source>
        <dbReference type="Pfam" id="PF00149"/>
    </source>
</evidence>
<gene>
    <name evidence="3" type="ORF">CXL00_08860</name>
</gene>
<comment type="caution">
    <text evidence="3">The sequence shown here is derived from an EMBL/GenBank/DDBJ whole genome shotgun (WGS) entry which is preliminary data.</text>
</comment>
<proteinExistence type="inferred from homology"/>